<evidence type="ECO:0000313" key="2">
    <source>
        <dbReference type="EnsemblPlants" id="AET3Gv20638900.1"/>
    </source>
</evidence>
<evidence type="ECO:0000259" key="1">
    <source>
        <dbReference type="Pfam" id="PF13966"/>
    </source>
</evidence>
<dbReference type="InterPro" id="IPR026960">
    <property type="entry name" value="RVT-Znf"/>
</dbReference>
<accession>A0A453FCJ1</accession>
<dbReference type="Pfam" id="PF13966">
    <property type="entry name" value="zf-RVT"/>
    <property type="match status" value="1"/>
</dbReference>
<sequence>RWTTNAQYSASSCYRMMFAGSTTAPFWKIIWRSWAPLNVKFFLWLASQNRCWTADRLAKRGLQHPPVCCLCSQEEESLQ</sequence>
<feature type="domain" description="Reverse transcriptase zinc-binding" evidence="1">
    <location>
        <begin position="8"/>
        <end position="78"/>
    </location>
</feature>
<dbReference type="Proteomes" id="UP000015105">
    <property type="component" value="Chromosome 3D"/>
</dbReference>
<reference evidence="3" key="2">
    <citation type="journal article" date="2017" name="Nat. Plants">
        <title>The Aegilops tauschii genome reveals multiple impacts of transposons.</title>
        <authorList>
            <person name="Zhao G."/>
            <person name="Zou C."/>
            <person name="Li K."/>
            <person name="Wang K."/>
            <person name="Li T."/>
            <person name="Gao L."/>
            <person name="Zhang X."/>
            <person name="Wang H."/>
            <person name="Yang Z."/>
            <person name="Liu X."/>
            <person name="Jiang W."/>
            <person name="Mao L."/>
            <person name="Kong X."/>
            <person name="Jiao Y."/>
            <person name="Jia J."/>
        </authorList>
    </citation>
    <scope>NUCLEOTIDE SEQUENCE [LARGE SCALE GENOMIC DNA]</scope>
    <source>
        <strain evidence="3">cv. AL8/78</strain>
    </source>
</reference>
<reference evidence="2" key="5">
    <citation type="journal article" date="2021" name="G3 (Bethesda)">
        <title>Aegilops tauschii genome assembly Aet v5.0 features greater sequence contiguity and improved annotation.</title>
        <authorList>
            <person name="Wang L."/>
            <person name="Zhu T."/>
            <person name="Rodriguez J.C."/>
            <person name="Deal K.R."/>
            <person name="Dubcovsky J."/>
            <person name="McGuire P.E."/>
            <person name="Lux T."/>
            <person name="Spannagl M."/>
            <person name="Mayer K.F.X."/>
            <person name="Baldrich P."/>
            <person name="Meyers B.C."/>
            <person name="Huo N."/>
            <person name="Gu Y.Q."/>
            <person name="Zhou H."/>
            <person name="Devos K.M."/>
            <person name="Bennetzen J.L."/>
            <person name="Unver T."/>
            <person name="Budak H."/>
            <person name="Gulick P.J."/>
            <person name="Galiba G."/>
            <person name="Kalapos B."/>
            <person name="Nelson D.R."/>
            <person name="Li P."/>
            <person name="You F.M."/>
            <person name="Luo M.C."/>
            <person name="Dvorak J."/>
        </authorList>
    </citation>
    <scope>NUCLEOTIDE SEQUENCE [LARGE SCALE GENOMIC DNA]</scope>
    <source>
        <strain evidence="2">cv. AL8/78</strain>
    </source>
</reference>
<protein>
    <recommendedName>
        <fullName evidence="1">Reverse transcriptase zinc-binding domain-containing protein</fullName>
    </recommendedName>
</protein>
<dbReference type="EnsemblPlants" id="AET3Gv20638900.1">
    <property type="protein sequence ID" value="AET3Gv20638900.1"/>
    <property type="gene ID" value="AET3Gv20638900"/>
</dbReference>
<organism evidence="2 3">
    <name type="scientific">Aegilops tauschii subsp. strangulata</name>
    <name type="common">Goatgrass</name>
    <dbReference type="NCBI Taxonomy" id="200361"/>
    <lineage>
        <taxon>Eukaryota</taxon>
        <taxon>Viridiplantae</taxon>
        <taxon>Streptophyta</taxon>
        <taxon>Embryophyta</taxon>
        <taxon>Tracheophyta</taxon>
        <taxon>Spermatophyta</taxon>
        <taxon>Magnoliopsida</taxon>
        <taxon>Liliopsida</taxon>
        <taxon>Poales</taxon>
        <taxon>Poaceae</taxon>
        <taxon>BOP clade</taxon>
        <taxon>Pooideae</taxon>
        <taxon>Triticodae</taxon>
        <taxon>Triticeae</taxon>
        <taxon>Triticinae</taxon>
        <taxon>Aegilops</taxon>
    </lineage>
</organism>
<dbReference type="Gramene" id="AET3Gv20638900.1">
    <property type="protein sequence ID" value="AET3Gv20638900.1"/>
    <property type="gene ID" value="AET3Gv20638900"/>
</dbReference>
<reference evidence="2" key="3">
    <citation type="journal article" date="2017" name="Nature">
        <title>Genome sequence of the progenitor of the wheat D genome Aegilops tauschii.</title>
        <authorList>
            <person name="Luo M.C."/>
            <person name="Gu Y.Q."/>
            <person name="Puiu D."/>
            <person name="Wang H."/>
            <person name="Twardziok S.O."/>
            <person name="Deal K.R."/>
            <person name="Huo N."/>
            <person name="Zhu T."/>
            <person name="Wang L."/>
            <person name="Wang Y."/>
            <person name="McGuire P.E."/>
            <person name="Liu S."/>
            <person name="Long H."/>
            <person name="Ramasamy R.K."/>
            <person name="Rodriguez J.C."/>
            <person name="Van S.L."/>
            <person name="Yuan L."/>
            <person name="Wang Z."/>
            <person name="Xia Z."/>
            <person name="Xiao L."/>
            <person name="Anderson O.D."/>
            <person name="Ouyang S."/>
            <person name="Liang Y."/>
            <person name="Zimin A.V."/>
            <person name="Pertea G."/>
            <person name="Qi P."/>
            <person name="Bennetzen J.L."/>
            <person name="Dai X."/>
            <person name="Dawson M.W."/>
            <person name="Muller H.G."/>
            <person name="Kugler K."/>
            <person name="Rivarola-Duarte L."/>
            <person name="Spannagl M."/>
            <person name="Mayer K.F.X."/>
            <person name="Lu F.H."/>
            <person name="Bevan M.W."/>
            <person name="Leroy P."/>
            <person name="Li P."/>
            <person name="You F.M."/>
            <person name="Sun Q."/>
            <person name="Liu Z."/>
            <person name="Lyons E."/>
            <person name="Wicker T."/>
            <person name="Salzberg S.L."/>
            <person name="Devos K.M."/>
            <person name="Dvorak J."/>
        </authorList>
    </citation>
    <scope>NUCLEOTIDE SEQUENCE [LARGE SCALE GENOMIC DNA]</scope>
    <source>
        <strain evidence="2">cv. AL8/78</strain>
    </source>
</reference>
<dbReference type="STRING" id="200361.A0A453FCJ1"/>
<name>A0A453FCJ1_AEGTS</name>
<evidence type="ECO:0000313" key="3">
    <source>
        <dbReference type="Proteomes" id="UP000015105"/>
    </source>
</evidence>
<proteinExistence type="predicted"/>
<reference evidence="3" key="1">
    <citation type="journal article" date="2014" name="Science">
        <title>Ancient hybridizations among the ancestral genomes of bread wheat.</title>
        <authorList>
            <consortium name="International Wheat Genome Sequencing Consortium,"/>
            <person name="Marcussen T."/>
            <person name="Sandve S.R."/>
            <person name="Heier L."/>
            <person name="Spannagl M."/>
            <person name="Pfeifer M."/>
            <person name="Jakobsen K.S."/>
            <person name="Wulff B.B."/>
            <person name="Steuernagel B."/>
            <person name="Mayer K.F."/>
            <person name="Olsen O.A."/>
        </authorList>
    </citation>
    <scope>NUCLEOTIDE SEQUENCE [LARGE SCALE GENOMIC DNA]</scope>
    <source>
        <strain evidence="3">cv. AL8/78</strain>
    </source>
</reference>
<dbReference type="AlphaFoldDB" id="A0A453FCJ1"/>
<keyword evidence="3" id="KW-1185">Reference proteome</keyword>
<reference evidence="2" key="4">
    <citation type="submission" date="2019-03" db="UniProtKB">
        <authorList>
            <consortium name="EnsemblPlants"/>
        </authorList>
    </citation>
    <scope>IDENTIFICATION</scope>
</reference>